<gene>
    <name evidence="1" type="ORF">PSTG_14719</name>
</gene>
<protein>
    <submittedName>
        <fullName evidence="1">Uncharacterized protein</fullName>
    </submittedName>
</protein>
<reference evidence="2" key="1">
    <citation type="submission" date="2014-03" db="EMBL/GenBank/DDBJ databases">
        <title>The Genome Sequence of Puccinia striiformis f. sp. tritici PST-78.</title>
        <authorList>
            <consortium name="The Broad Institute Genome Sequencing Platform"/>
            <person name="Cuomo C."/>
            <person name="Hulbert S."/>
            <person name="Chen X."/>
            <person name="Walker B."/>
            <person name="Young S.K."/>
            <person name="Zeng Q."/>
            <person name="Gargeya S."/>
            <person name="Fitzgerald M."/>
            <person name="Haas B."/>
            <person name="Abouelleil A."/>
            <person name="Alvarado L."/>
            <person name="Arachchi H.M."/>
            <person name="Berlin A.M."/>
            <person name="Chapman S.B."/>
            <person name="Goldberg J."/>
            <person name="Griggs A."/>
            <person name="Gujja S."/>
            <person name="Hansen M."/>
            <person name="Howarth C."/>
            <person name="Imamovic A."/>
            <person name="Larimer J."/>
            <person name="McCowan C."/>
            <person name="Montmayeur A."/>
            <person name="Murphy C."/>
            <person name="Neiman D."/>
            <person name="Pearson M."/>
            <person name="Priest M."/>
            <person name="Roberts A."/>
            <person name="Saif S."/>
            <person name="Shea T."/>
            <person name="Sisk P."/>
            <person name="Sykes S."/>
            <person name="Wortman J."/>
            <person name="Nusbaum C."/>
            <person name="Birren B."/>
        </authorList>
    </citation>
    <scope>NUCLEOTIDE SEQUENCE [LARGE SCALE GENOMIC DNA]</scope>
    <source>
        <strain evidence="2">race PST-78</strain>
    </source>
</reference>
<evidence type="ECO:0000313" key="2">
    <source>
        <dbReference type="Proteomes" id="UP000054564"/>
    </source>
</evidence>
<name>A0A0L0UXW8_9BASI</name>
<organism evidence="1 2">
    <name type="scientific">Puccinia striiformis f. sp. tritici PST-78</name>
    <dbReference type="NCBI Taxonomy" id="1165861"/>
    <lineage>
        <taxon>Eukaryota</taxon>
        <taxon>Fungi</taxon>
        <taxon>Dikarya</taxon>
        <taxon>Basidiomycota</taxon>
        <taxon>Pucciniomycotina</taxon>
        <taxon>Pucciniomycetes</taxon>
        <taxon>Pucciniales</taxon>
        <taxon>Pucciniaceae</taxon>
        <taxon>Puccinia</taxon>
    </lineage>
</organism>
<dbReference type="EMBL" id="AJIL01000185">
    <property type="protein sequence ID" value="KNE91865.1"/>
    <property type="molecule type" value="Genomic_DNA"/>
</dbReference>
<keyword evidence="2" id="KW-1185">Reference proteome</keyword>
<dbReference type="Proteomes" id="UP000054564">
    <property type="component" value="Unassembled WGS sequence"/>
</dbReference>
<sequence>MELECRYTPQEKWAIVLGFVHDTNMWDCLLLQDNTSPIPTLLRLTAWTTRPEQFSDKPRPMNLAPYWVWLAELIGQNLPDNCLDQVVGAPSLVYFHGSQP</sequence>
<proteinExistence type="predicted"/>
<dbReference type="AlphaFoldDB" id="A0A0L0UXW8"/>
<accession>A0A0L0UXW8</accession>
<evidence type="ECO:0000313" key="1">
    <source>
        <dbReference type="EMBL" id="KNE91865.1"/>
    </source>
</evidence>
<comment type="caution">
    <text evidence="1">The sequence shown here is derived from an EMBL/GenBank/DDBJ whole genome shotgun (WGS) entry which is preliminary data.</text>
</comment>